<name>A0A504J512_9FLAO</name>
<proteinExistence type="predicted"/>
<accession>A0A504J512</accession>
<dbReference type="InterPro" id="IPR039426">
    <property type="entry name" value="TonB-dep_rcpt-like"/>
</dbReference>
<feature type="chain" id="PRO_5021501752" description="TonB-dependent receptor plug domain-containing protein" evidence="2">
    <location>
        <begin position="20"/>
        <end position="877"/>
    </location>
</feature>
<dbReference type="InterPro" id="IPR012910">
    <property type="entry name" value="Plug_dom"/>
</dbReference>
<dbReference type="PANTHER" id="PTHR30069:SF29">
    <property type="entry name" value="HEMOGLOBIN AND HEMOGLOBIN-HAPTOGLOBIN-BINDING PROTEIN 1-RELATED"/>
    <property type="match status" value="1"/>
</dbReference>
<gene>
    <name evidence="4" type="ORF">FHK87_11475</name>
</gene>
<sequence length="877" mass="100229">MTYFKVFIAFILLSSLGHAQEIEILKPKDAISISSLFEKFQTNHKFNFSFDADAIKDMQLKIDRNTLSIDQLKQKIRQQTKYLLKAVNSTSYILVQNDTITEVCGVVVDAITSFELTQADISNNKAIIDITDKNGFFNIKLTSLDTISISYLGYNTKVLNTKEFSSTCDTIFLQPKIENLNQIIIREYLTTGIQKNEDASVKISTKKLKILPGLVEPDVFQSLQLLPGINSPNEDPAGLHIRGGTPDQNLVLWDGIKVYHTGHLFNQVSSFNPYIVESVNVYRGGTSVRYGDRLSGVIEIESDNDLTEELKIGGGLNLTHGDLFIKMPLSEKAGIMLAGRRSSTDIYQNITSINLLEKVFQNTRVNVNGDNPDQIDRMLEDDLSYSDSNFKFIWLPNDKNTFKISSLFAENRLNTTRNVESLSEGKIEINDIFKLRNFGSSINWTSNFKNGIIQKTSFYASIFDQRYRLGANFIDSDMFIQNDIENLILRDIGGEYSLSIPIKKNQKLGIGYQYAYNETKYETIEIENFIDEEDISEGNINNPNNSHTVYLEYIRKTSKSYLNIGLRNSLLSATNKFLIEPRMFSSFEVVKDFRITASAELKNQQLNRYFGSRSTLANTGFLPVADNIWLTSGIVGDNDLNLPIFRSSQFTLGGLYTYKGWNIDVETYYKRLGNISSINDIILNVASQSNSDDFPIFSGKENRIGVDILIKKRIKNYRFWLGYSLSNTRVKFPDIQNSFYPGNFDQRHVFNISQTLKVNDFEFSLGWNYSSGKPFTKIVKDINAPEFGVRIGDETINQNRFKDYHRLDASVLYRFNPLKGNQWKGILGVSLRNIYNRRNIINEAFIGREDINFNQFIESQPGESLRFTPDFLIRFEF</sequence>
<organism evidence="4 5">
    <name type="scientific">Aquimarina algicola</name>
    <dbReference type="NCBI Taxonomy" id="2589995"/>
    <lineage>
        <taxon>Bacteria</taxon>
        <taxon>Pseudomonadati</taxon>
        <taxon>Bacteroidota</taxon>
        <taxon>Flavobacteriia</taxon>
        <taxon>Flavobacteriales</taxon>
        <taxon>Flavobacteriaceae</taxon>
        <taxon>Aquimarina</taxon>
    </lineage>
</organism>
<feature type="signal peptide" evidence="2">
    <location>
        <begin position="1"/>
        <end position="19"/>
    </location>
</feature>
<dbReference type="RefSeq" id="WP_140592934.1">
    <property type="nucleotide sequence ID" value="NZ_VFWZ01000003.1"/>
</dbReference>
<keyword evidence="1 2" id="KW-0732">Signal</keyword>
<keyword evidence="5" id="KW-1185">Reference proteome</keyword>
<dbReference type="PANTHER" id="PTHR30069">
    <property type="entry name" value="TONB-DEPENDENT OUTER MEMBRANE RECEPTOR"/>
    <property type="match status" value="1"/>
</dbReference>
<feature type="domain" description="TonB-dependent receptor plug" evidence="3">
    <location>
        <begin position="218"/>
        <end position="295"/>
    </location>
</feature>
<dbReference type="AlphaFoldDB" id="A0A504J512"/>
<evidence type="ECO:0000313" key="5">
    <source>
        <dbReference type="Proteomes" id="UP000315540"/>
    </source>
</evidence>
<evidence type="ECO:0000256" key="2">
    <source>
        <dbReference type="SAM" id="SignalP"/>
    </source>
</evidence>
<dbReference type="InterPro" id="IPR037066">
    <property type="entry name" value="Plug_dom_sf"/>
</dbReference>
<reference evidence="4 5" key="1">
    <citation type="submission" date="2019-06" db="EMBL/GenBank/DDBJ databases">
        <authorList>
            <person name="Meng X."/>
        </authorList>
    </citation>
    <scope>NUCLEOTIDE SEQUENCE [LARGE SCALE GENOMIC DNA]</scope>
    <source>
        <strain evidence="4 5">M625</strain>
    </source>
</reference>
<dbReference type="GO" id="GO:0015344">
    <property type="term" value="F:siderophore uptake transmembrane transporter activity"/>
    <property type="evidence" value="ECO:0007669"/>
    <property type="project" value="TreeGrafter"/>
</dbReference>
<evidence type="ECO:0000313" key="4">
    <source>
        <dbReference type="EMBL" id="TPN85897.1"/>
    </source>
</evidence>
<dbReference type="OrthoDB" id="1154319at2"/>
<evidence type="ECO:0000259" key="3">
    <source>
        <dbReference type="Pfam" id="PF07715"/>
    </source>
</evidence>
<dbReference type="Proteomes" id="UP000315540">
    <property type="component" value="Unassembled WGS sequence"/>
</dbReference>
<evidence type="ECO:0000256" key="1">
    <source>
        <dbReference type="ARBA" id="ARBA00022729"/>
    </source>
</evidence>
<dbReference type="SUPFAM" id="SSF56935">
    <property type="entry name" value="Porins"/>
    <property type="match status" value="1"/>
</dbReference>
<comment type="caution">
    <text evidence="4">The sequence shown here is derived from an EMBL/GenBank/DDBJ whole genome shotgun (WGS) entry which is preliminary data.</text>
</comment>
<protein>
    <recommendedName>
        <fullName evidence="3">TonB-dependent receptor plug domain-containing protein</fullName>
    </recommendedName>
</protein>
<dbReference type="EMBL" id="VFWZ01000003">
    <property type="protein sequence ID" value="TPN85897.1"/>
    <property type="molecule type" value="Genomic_DNA"/>
</dbReference>
<dbReference type="Gene3D" id="2.170.130.10">
    <property type="entry name" value="TonB-dependent receptor, plug domain"/>
    <property type="match status" value="1"/>
</dbReference>
<dbReference type="GO" id="GO:0009279">
    <property type="term" value="C:cell outer membrane"/>
    <property type="evidence" value="ECO:0007669"/>
    <property type="project" value="TreeGrafter"/>
</dbReference>
<dbReference type="Pfam" id="PF07715">
    <property type="entry name" value="Plug"/>
    <property type="match status" value="1"/>
</dbReference>
<dbReference type="GO" id="GO:0044718">
    <property type="term" value="P:siderophore transmembrane transport"/>
    <property type="evidence" value="ECO:0007669"/>
    <property type="project" value="TreeGrafter"/>
</dbReference>